<evidence type="ECO:0000313" key="3">
    <source>
        <dbReference type="Proteomes" id="UP000029121"/>
    </source>
</evidence>
<keyword evidence="3" id="KW-1185">Reference proteome</keyword>
<dbReference type="Proteomes" id="UP000029121">
    <property type="component" value="Unassembled WGS sequence"/>
</dbReference>
<evidence type="ECO:0000313" key="2">
    <source>
        <dbReference type="EMBL" id="EOA34707.1"/>
    </source>
</evidence>
<dbReference type="InterPro" id="IPR036047">
    <property type="entry name" value="F-box-like_dom_sf"/>
</dbReference>
<dbReference type="PANTHER" id="PTHR31111:SF138">
    <property type="entry name" value="F-BOX ASSOCIATED DOMAIN-CONTAINING PROTEIN"/>
    <property type="match status" value="1"/>
</dbReference>
<dbReference type="Pfam" id="PF08268">
    <property type="entry name" value="FBA_3"/>
    <property type="match status" value="1"/>
</dbReference>
<proteinExistence type="predicted"/>
<accession>R0GFS9</accession>
<dbReference type="InterPro" id="IPR013187">
    <property type="entry name" value="F-box-assoc_dom_typ3"/>
</dbReference>
<dbReference type="EMBL" id="KB870806">
    <property type="protein sequence ID" value="EOA34707.1"/>
    <property type="molecule type" value="Genomic_DNA"/>
</dbReference>
<feature type="domain" description="F-box associated beta-propeller type 3" evidence="1">
    <location>
        <begin position="80"/>
        <end position="372"/>
    </location>
</feature>
<dbReference type="AlphaFoldDB" id="R0GFS9"/>
<organism evidence="2 3">
    <name type="scientific">Capsella rubella</name>
    <dbReference type="NCBI Taxonomy" id="81985"/>
    <lineage>
        <taxon>Eukaryota</taxon>
        <taxon>Viridiplantae</taxon>
        <taxon>Streptophyta</taxon>
        <taxon>Embryophyta</taxon>
        <taxon>Tracheophyta</taxon>
        <taxon>Spermatophyta</taxon>
        <taxon>Magnoliopsida</taxon>
        <taxon>eudicotyledons</taxon>
        <taxon>Gunneridae</taxon>
        <taxon>Pentapetalae</taxon>
        <taxon>rosids</taxon>
        <taxon>malvids</taxon>
        <taxon>Brassicales</taxon>
        <taxon>Brassicaceae</taxon>
        <taxon>Camelineae</taxon>
        <taxon>Capsella</taxon>
    </lineage>
</organism>
<sequence length="378" mass="43740">MSFFTLKTLAKCICVSKQWASLIRGEDFTKVYLSLSLERPRLMFMVTRFRTQPPEPEMSWFHNVCLEQRPEPGSLDVDMEALFHSVYQNEEPLLSSGQQQLRISYAPLTCSVTRPVRGLICLQLRNKFAICNPGAKTFRTLPEIEADPKTVIQSFLGYDKTTDVFKVLCITCQSGIFINLITTYQVCTIRFTAGEESWRPITCEYGHKPLTEGLFINGVLYYAAERYSDKSRVIMSFNVMSEEFSVIELSEQVRSDYGLHLVNYHGKIALSYFVNYKTGGLQMWVRNEMGEWLPKKNIKIPPWKETVEDITFSFRGTINGTNELVFTENALHGRKGLPYIVLFYDPEEKNLRRFDIENLEGRDHVKTFVDHVDSTWLM</sequence>
<reference evidence="3" key="1">
    <citation type="journal article" date="2013" name="Nat. Genet.">
        <title>The Capsella rubella genome and the genomic consequences of rapid mating system evolution.</title>
        <authorList>
            <person name="Slotte T."/>
            <person name="Hazzouri K.M."/>
            <person name="Agren J.A."/>
            <person name="Koenig D."/>
            <person name="Maumus F."/>
            <person name="Guo Y.L."/>
            <person name="Steige K."/>
            <person name="Platts A.E."/>
            <person name="Escobar J.S."/>
            <person name="Newman L.K."/>
            <person name="Wang W."/>
            <person name="Mandakova T."/>
            <person name="Vello E."/>
            <person name="Smith L.M."/>
            <person name="Henz S.R."/>
            <person name="Steffen J."/>
            <person name="Takuno S."/>
            <person name="Brandvain Y."/>
            <person name="Coop G."/>
            <person name="Andolfatto P."/>
            <person name="Hu T.T."/>
            <person name="Blanchette M."/>
            <person name="Clark R.M."/>
            <person name="Quesneville H."/>
            <person name="Nordborg M."/>
            <person name="Gaut B.S."/>
            <person name="Lysak M.A."/>
            <person name="Jenkins J."/>
            <person name="Grimwood J."/>
            <person name="Chapman J."/>
            <person name="Prochnik S."/>
            <person name="Shu S."/>
            <person name="Rokhsar D."/>
            <person name="Schmutz J."/>
            <person name="Weigel D."/>
            <person name="Wright S.I."/>
        </authorList>
    </citation>
    <scope>NUCLEOTIDE SEQUENCE [LARGE SCALE GENOMIC DNA]</scope>
    <source>
        <strain evidence="3">cv. Monte Gargano</strain>
    </source>
</reference>
<gene>
    <name evidence="2" type="ORF">CARUB_v10022275mg</name>
</gene>
<protein>
    <recommendedName>
        <fullName evidence="1">F-box associated beta-propeller type 3 domain-containing protein</fullName>
    </recommendedName>
</protein>
<evidence type="ECO:0000259" key="1">
    <source>
        <dbReference type="Pfam" id="PF08268"/>
    </source>
</evidence>
<dbReference type="PANTHER" id="PTHR31111">
    <property type="entry name" value="BNAA05G37150D PROTEIN-RELATED"/>
    <property type="match status" value="1"/>
</dbReference>
<dbReference type="InterPro" id="IPR017451">
    <property type="entry name" value="F-box-assoc_interact_dom"/>
</dbReference>
<dbReference type="NCBIfam" id="TIGR01640">
    <property type="entry name" value="F_box_assoc_1"/>
    <property type="match status" value="1"/>
</dbReference>
<name>R0GFS9_9BRAS</name>
<dbReference type="SUPFAM" id="SSF81383">
    <property type="entry name" value="F-box domain"/>
    <property type="match status" value="1"/>
</dbReference>